<accession>A0A2N9HLS8</accession>
<dbReference type="AlphaFoldDB" id="A0A2N9HLS8"/>
<feature type="compositionally biased region" description="Polar residues" evidence="1">
    <location>
        <begin position="237"/>
        <end position="250"/>
    </location>
</feature>
<feature type="compositionally biased region" description="Low complexity" evidence="1">
    <location>
        <begin position="189"/>
        <end position="198"/>
    </location>
</feature>
<feature type="region of interest" description="Disordered" evidence="1">
    <location>
        <begin position="1"/>
        <end position="24"/>
    </location>
</feature>
<feature type="region of interest" description="Disordered" evidence="1">
    <location>
        <begin position="97"/>
        <end position="170"/>
    </location>
</feature>
<protein>
    <submittedName>
        <fullName evidence="2">Uncharacterized protein</fullName>
    </submittedName>
</protein>
<sequence length="538" mass="56715">MFEPSKHGSSSFGAAAEEIEDEDAEIDAVETVSEAETVAAEVNSADESTASGAFSGGEGMVAEAITSALLRGLLMEHTTVGVVTSAMRAVETTPITITSSGGTAQGGLSGSGSHVDPSLLDSSPSTRQYVRRARRGSLVSTDSERTASVTVRESETAPAAVGEVPGSEEVSVHIPEVPEDMTHVEPAEVAASEEPVQADVTPDSDTHDSYDEVWADAEDNMAGAQAADMEVTAPVAAQTSPTKTAGSGNETVAEEERRLQTAAVESAIRGQPGLLSAASSRHAEYFWIFDDVKVEFHGFRVPQGGVRFLEALWKKYGSCSAYLKLGVYIKGSMLTLLCLKRIVAGVTAAAYGVVAEAADDVVVKVADEVIAEIVENASNMQEVPAVNDVIVLGIIPKQDSQNRRGDSPQDRDYDPEGDDLAFVIRKCFLDSPVVLFPFLFEQVCYVRHCHKASFSLSCLIASASSLWFCCKLCISSSSRFVGGASGFGSLGGGGGGFCALTADSAWECSMWAETSLCFLLCRGLGGMALELYLSSWKC</sequence>
<evidence type="ECO:0000313" key="2">
    <source>
        <dbReference type="EMBL" id="SPD15116.1"/>
    </source>
</evidence>
<reference evidence="2" key="1">
    <citation type="submission" date="2018-02" db="EMBL/GenBank/DDBJ databases">
        <authorList>
            <person name="Cohen D.B."/>
            <person name="Kent A.D."/>
        </authorList>
    </citation>
    <scope>NUCLEOTIDE SEQUENCE</scope>
</reference>
<organism evidence="2">
    <name type="scientific">Fagus sylvatica</name>
    <name type="common">Beechnut</name>
    <dbReference type="NCBI Taxonomy" id="28930"/>
    <lineage>
        <taxon>Eukaryota</taxon>
        <taxon>Viridiplantae</taxon>
        <taxon>Streptophyta</taxon>
        <taxon>Embryophyta</taxon>
        <taxon>Tracheophyta</taxon>
        <taxon>Spermatophyta</taxon>
        <taxon>Magnoliopsida</taxon>
        <taxon>eudicotyledons</taxon>
        <taxon>Gunneridae</taxon>
        <taxon>Pentapetalae</taxon>
        <taxon>rosids</taxon>
        <taxon>fabids</taxon>
        <taxon>Fagales</taxon>
        <taxon>Fagaceae</taxon>
        <taxon>Fagus</taxon>
    </lineage>
</organism>
<feature type="region of interest" description="Disordered" evidence="1">
    <location>
        <begin position="189"/>
        <end position="208"/>
    </location>
</feature>
<proteinExistence type="predicted"/>
<name>A0A2N9HLS8_FAGSY</name>
<gene>
    <name evidence="2" type="ORF">FSB_LOCUS42998</name>
</gene>
<feature type="compositionally biased region" description="Polar residues" evidence="1">
    <location>
        <begin position="138"/>
        <end position="151"/>
    </location>
</feature>
<evidence type="ECO:0000256" key="1">
    <source>
        <dbReference type="SAM" id="MobiDB-lite"/>
    </source>
</evidence>
<feature type="region of interest" description="Disordered" evidence="1">
    <location>
        <begin position="236"/>
        <end position="256"/>
    </location>
</feature>
<dbReference type="EMBL" id="OIVN01004041">
    <property type="protein sequence ID" value="SPD15116.1"/>
    <property type="molecule type" value="Genomic_DNA"/>
</dbReference>